<dbReference type="RefSeq" id="YP_010842041.1">
    <property type="nucleotide sequence ID" value="NC_079139.1"/>
</dbReference>
<reference evidence="1 2" key="1">
    <citation type="submission" date="2021-02" db="EMBL/GenBank/DDBJ databases">
        <title>Cotonvirus japonicus, which uses Golgi apparatus of host cells for its virion factory, phylogenetically links tailed tupanvirus and icosahedral mimivirus.</title>
        <authorList>
            <person name="Takahashi H."/>
            <person name="Fukaya S."/>
            <person name="Song C."/>
            <person name="Murata K."/>
            <person name="Takemura M."/>
        </authorList>
    </citation>
    <scope>NUCLEOTIDE SEQUENCE [LARGE SCALE GENOMIC DNA]</scope>
</reference>
<name>A0ABM7NTE1_9VIRU</name>
<organism evidence="1 2">
    <name type="scientific">Cotonvirus japonicus</name>
    <dbReference type="NCBI Taxonomy" id="2811091"/>
    <lineage>
        <taxon>Viruses</taxon>
        <taxon>Varidnaviria</taxon>
        <taxon>Bamfordvirae</taxon>
        <taxon>Nucleocytoviricota</taxon>
        <taxon>Megaviricetes</taxon>
        <taxon>Imitervirales</taxon>
        <taxon>Mimiviridae</taxon>
        <taxon>Megamimivirinae</taxon>
        <taxon>Cotonvirus</taxon>
        <taxon>Cotonvirus japonicum</taxon>
    </lineage>
</organism>
<dbReference type="GeneID" id="80558638"/>
<dbReference type="EMBL" id="AP024483">
    <property type="protein sequence ID" value="BCS83433.1"/>
    <property type="molecule type" value="Genomic_DNA"/>
</dbReference>
<keyword evidence="2" id="KW-1185">Reference proteome</keyword>
<evidence type="ECO:0000313" key="1">
    <source>
        <dbReference type="EMBL" id="BCS83433.1"/>
    </source>
</evidence>
<proteinExistence type="predicted"/>
<dbReference type="Proteomes" id="UP001321479">
    <property type="component" value="Segment"/>
</dbReference>
<accession>A0ABM7NTE1</accession>
<protein>
    <submittedName>
        <fullName evidence="1">Uncharacterized protein</fullName>
    </submittedName>
</protein>
<sequence>MSTKIDDIDVLENYFKDFVNNDEKTITVLVNSNLRRDMRKFKTIFTTIYYFAYGLGDYYELVISKSKFDIDFHRLSLKTKKTFCDHTGYRIGPETSQEIMNKLYEYLHLDVWHNTLNEVMFYCNGEREFINKHFDYQKKVHVELSKNVNLLESWNNLIVEKSSIFTKRAKMFSQSANSRGKGDSIYKPGNDKKYFMSIDMSAANFQIIKTLGLTQHESWCDVISQYTDNAYFINSKKLRLIALSYPNLHPKKQSIYWGNIILDVMDHLLENKILLEKDFVVFNGDEIIFIVDSDKKQQLSIINDCMSITQKNFSNFKFKINVFQLRTVKVNERYYYAKINQLTNSIEWKCVTIDVLPEVLACWNSMNITPE</sequence>
<evidence type="ECO:0000313" key="2">
    <source>
        <dbReference type="Proteomes" id="UP001321479"/>
    </source>
</evidence>